<gene>
    <name evidence="2" type="ORF">NCTC10297_01863</name>
</gene>
<dbReference type="PROSITE" id="PS50943">
    <property type="entry name" value="HTH_CROC1"/>
    <property type="match status" value="1"/>
</dbReference>
<dbReference type="SUPFAM" id="SSF47413">
    <property type="entry name" value="lambda repressor-like DNA-binding domains"/>
    <property type="match status" value="1"/>
</dbReference>
<accession>A0A448GYW6</accession>
<feature type="domain" description="HTH cro/C1-type" evidence="1">
    <location>
        <begin position="44"/>
        <end position="78"/>
    </location>
</feature>
<organism evidence="2 3">
    <name type="scientific">Moraxella cuniculi</name>
    <dbReference type="NCBI Taxonomy" id="34061"/>
    <lineage>
        <taxon>Bacteria</taxon>
        <taxon>Pseudomonadati</taxon>
        <taxon>Pseudomonadota</taxon>
        <taxon>Gammaproteobacteria</taxon>
        <taxon>Moraxellales</taxon>
        <taxon>Moraxellaceae</taxon>
        <taxon>Moraxella</taxon>
    </lineage>
</organism>
<dbReference type="InterPro" id="IPR010982">
    <property type="entry name" value="Lambda_DNA-bd_dom_sf"/>
</dbReference>
<dbReference type="Gene3D" id="1.10.260.40">
    <property type="entry name" value="lambda repressor-like DNA-binding domains"/>
    <property type="match status" value="1"/>
</dbReference>
<dbReference type="EMBL" id="LR134343">
    <property type="protein sequence ID" value="VEG13889.1"/>
    <property type="molecule type" value="Genomic_DNA"/>
</dbReference>
<evidence type="ECO:0000259" key="1">
    <source>
        <dbReference type="PROSITE" id="PS50943"/>
    </source>
</evidence>
<proteinExistence type="predicted"/>
<dbReference type="GO" id="GO:0003677">
    <property type="term" value="F:DNA binding"/>
    <property type="evidence" value="ECO:0007669"/>
    <property type="project" value="InterPro"/>
</dbReference>
<dbReference type="Proteomes" id="UP000274100">
    <property type="component" value="Chromosome"/>
</dbReference>
<dbReference type="InterPro" id="IPR001387">
    <property type="entry name" value="Cro/C1-type_HTH"/>
</dbReference>
<reference evidence="2 3" key="1">
    <citation type="submission" date="2018-12" db="EMBL/GenBank/DDBJ databases">
        <authorList>
            <consortium name="Pathogen Informatics"/>
        </authorList>
    </citation>
    <scope>NUCLEOTIDE SEQUENCE [LARGE SCALE GENOMIC DNA]</scope>
    <source>
        <strain evidence="2 3">NCTC10297</strain>
    </source>
</reference>
<name>A0A448GYW6_9GAMM</name>
<dbReference type="OrthoDB" id="5636356at2"/>
<dbReference type="AlphaFoldDB" id="A0A448GYW6"/>
<evidence type="ECO:0000313" key="2">
    <source>
        <dbReference type="EMBL" id="VEG13889.1"/>
    </source>
</evidence>
<evidence type="ECO:0000313" key="3">
    <source>
        <dbReference type="Proteomes" id="UP000274100"/>
    </source>
</evidence>
<sequence>MKIKTHKQLFSERLNLAIKMAYPEGLKTSQIATQFNLQHPNTPVTQQAVHKWLTGLAIPSEDKIQTLAVWLNIKPEWLICGEQKTDEQLSAIDEALIELVQSLNESQKTAIIHLIQSFKTLQKN</sequence>
<protein>
    <recommendedName>
        <fullName evidence="1">HTH cro/C1-type domain-containing protein</fullName>
    </recommendedName>
</protein>
<dbReference type="KEGG" id="mcun:NCTC10297_01863"/>